<accession>A0A482T709</accession>
<dbReference type="EMBL" id="RZHH01000003">
    <property type="protein sequence ID" value="RYJ08687.1"/>
    <property type="molecule type" value="Genomic_DNA"/>
</dbReference>
<comment type="caution">
    <text evidence="1">The sequence shown here is derived from an EMBL/GenBank/DDBJ whole genome shotgun (WGS) entry which is preliminary data.</text>
</comment>
<dbReference type="Proteomes" id="UP000294028">
    <property type="component" value="Unassembled WGS sequence"/>
</dbReference>
<gene>
    <name evidence="1" type="ORF">ELS19_19610</name>
</gene>
<evidence type="ECO:0000313" key="1">
    <source>
        <dbReference type="EMBL" id="RYJ08687.1"/>
    </source>
</evidence>
<proteinExistence type="predicted"/>
<reference evidence="1 2" key="1">
    <citation type="submission" date="2018-12" db="EMBL/GenBank/DDBJ databases">
        <title>Genome analysis provides insights into bioremediation potentialities of Halogeometricum borinquense strain N11.</title>
        <authorList>
            <person name="Najjari A."/>
            <person name="Youssef N."/>
            <person name="Fhoula I."/>
            <person name="Ben Dhia O."/>
            <person name="Mahjoubi M."/>
            <person name="Ouzari H.I."/>
            <person name="Cherif A."/>
        </authorList>
    </citation>
    <scope>NUCLEOTIDE SEQUENCE [LARGE SCALE GENOMIC DNA]</scope>
    <source>
        <strain evidence="1 2">N11</strain>
    </source>
</reference>
<dbReference type="RefSeq" id="WP_129786643.1">
    <property type="nucleotide sequence ID" value="NZ_RZHH01000003.1"/>
</dbReference>
<evidence type="ECO:0000313" key="2">
    <source>
        <dbReference type="Proteomes" id="UP000294028"/>
    </source>
</evidence>
<dbReference type="AlphaFoldDB" id="A0A482T709"/>
<organism evidence="1 2">
    <name type="scientific">Halogeometricum borinquense</name>
    <dbReference type="NCBI Taxonomy" id="60847"/>
    <lineage>
        <taxon>Archaea</taxon>
        <taxon>Methanobacteriati</taxon>
        <taxon>Methanobacteriota</taxon>
        <taxon>Stenosarchaea group</taxon>
        <taxon>Halobacteria</taxon>
        <taxon>Halobacteriales</taxon>
        <taxon>Haloferacaceae</taxon>
        <taxon>Halogeometricum</taxon>
    </lineage>
</organism>
<protein>
    <submittedName>
        <fullName evidence="1">Uncharacterized protein</fullName>
    </submittedName>
</protein>
<sequence>MSAAGCLFGQTETEPSFTLHNIRSYLADPETAIVVGRVEKQGDAAGNVTIRAELLIEDEYDHVSTQTFVISEDVGERVIALPFTSDSSFYGEQTFTARAKIVRHGEADGEWVSE</sequence>
<name>A0A482T709_9EURY</name>